<organism evidence="2 3">
    <name type="scientific">Elysia crispata</name>
    <name type="common">lettuce slug</name>
    <dbReference type="NCBI Taxonomy" id="231223"/>
    <lineage>
        <taxon>Eukaryota</taxon>
        <taxon>Metazoa</taxon>
        <taxon>Spiralia</taxon>
        <taxon>Lophotrochozoa</taxon>
        <taxon>Mollusca</taxon>
        <taxon>Gastropoda</taxon>
        <taxon>Heterobranchia</taxon>
        <taxon>Euthyneura</taxon>
        <taxon>Panpulmonata</taxon>
        <taxon>Sacoglossa</taxon>
        <taxon>Placobranchoidea</taxon>
        <taxon>Plakobranchidae</taxon>
        <taxon>Elysia</taxon>
    </lineage>
</organism>
<name>A0AAE0Z5P5_9GAST</name>
<sequence length="113" mass="12708">MTELKINKELPWGSAAMEVLLEMTRNGNHGADDLHRSRRNSEGTSYNGKKKDFIYIEMTVTLTFDVPKWSSSGLSLSKHPAWEILNILFGQEVMAVGQFDQSMVAWVGHSGNH</sequence>
<protein>
    <submittedName>
        <fullName evidence="2">Uncharacterized protein</fullName>
    </submittedName>
</protein>
<proteinExistence type="predicted"/>
<dbReference type="Proteomes" id="UP001283361">
    <property type="component" value="Unassembled WGS sequence"/>
</dbReference>
<dbReference type="AlphaFoldDB" id="A0AAE0Z5P5"/>
<reference evidence="2" key="1">
    <citation type="journal article" date="2023" name="G3 (Bethesda)">
        <title>A reference genome for the long-term kleptoplast-retaining sea slug Elysia crispata morphotype clarki.</title>
        <authorList>
            <person name="Eastman K.E."/>
            <person name="Pendleton A.L."/>
            <person name="Shaikh M.A."/>
            <person name="Suttiyut T."/>
            <person name="Ogas R."/>
            <person name="Tomko P."/>
            <person name="Gavelis G."/>
            <person name="Widhalm J.R."/>
            <person name="Wisecaver J.H."/>
        </authorList>
    </citation>
    <scope>NUCLEOTIDE SEQUENCE</scope>
    <source>
        <strain evidence="2">ECLA1</strain>
    </source>
</reference>
<dbReference type="EMBL" id="JAWDGP010004658">
    <property type="protein sequence ID" value="KAK3762741.1"/>
    <property type="molecule type" value="Genomic_DNA"/>
</dbReference>
<keyword evidence="3" id="KW-1185">Reference proteome</keyword>
<comment type="caution">
    <text evidence="2">The sequence shown here is derived from an EMBL/GenBank/DDBJ whole genome shotgun (WGS) entry which is preliminary data.</text>
</comment>
<accession>A0AAE0Z5P5</accession>
<gene>
    <name evidence="2" type="ORF">RRG08_019334</name>
</gene>
<feature type="region of interest" description="Disordered" evidence="1">
    <location>
        <begin position="27"/>
        <end position="47"/>
    </location>
</feature>
<evidence type="ECO:0000313" key="3">
    <source>
        <dbReference type="Proteomes" id="UP001283361"/>
    </source>
</evidence>
<feature type="compositionally biased region" description="Basic and acidic residues" evidence="1">
    <location>
        <begin position="30"/>
        <end position="41"/>
    </location>
</feature>
<evidence type="ECO:0000313" key="2">
    <source>
        <dbReference type="EMBL" id="KAK3762741.1"/>
    </source>
</evidence>
<evidence type="ECO:0000256" key="1">
    <source>
        <dbReference type="SAM" id="MobiDB-lite"/>
    </source>
</evidence>